<keyword evidence="1" id="KW-0472">Membrane</keyword>
<reference evidence="3" key="5">
    <citation type="submission" date="2018-04" db="UniProtKB">
        <authorList>
            <consortium name="EnsemblFungi"/>
        </authorList>
    </citation>
    <scope>IDENTIFICATION</scope>
    <source>
        <strain evidence="3">R3-111a-1</strain>
    </source>
</reference>
<name>J3NVR4_GAET3</name>
<evidence type="ECO:0000313" key="3">
    <source>
        <dbReference type="EnsemblFungi" id="EJT75443"/>
    </source>
</evidence>
<evidence type="ECO:0000256" key="1">
    <source>
        <dbReference type="SAM" id="Phobius"/>
    </source>
</evidence>
<proteinExistence type="predicted"/>
<feature type="transmembrane region" description="Helical" evidence="1">
    <location>
        <begin position="49"/>
        <end position="74"/>
    </location>
</feature>
<keyword evidence="4" id="KW-1185">Reference proteome</keyword>
<dbReference type="Proteomes" id="UP000006039">
    <property type="component" value="Unassembled WGS sequence"/>
</dbReference>
<evidence type="ECO:0000313" key="4">
    <source>
        <dbReference type="Proteomes" id="UP000006039"/>
    </source>
</evidence>
<reference evidence="4" key="1">
    <citation type="submission" date="2010-07" db="EMBL/GenBank/DDBJ databases">
        <title>The genome sequence of Gaeumannomyces graminis var. tritici strain R3-111a-1.</title>
        <authorList>
            <consortium name="The Broad Institute Genome Sequencing Platform"/>
            <person name="Ma L.-J."/>
            <person name="Dead R."/>
            <person name="Young S."/>
            <person name="Zeng Q."/>
            <person name="Koehrsen M."/>
            <person name="Alvarado L."/>
            <person name="Berlin A."/>
            <person name="Chapman S.B."/>
            <person name="Chen Z."/>
            <person name="Freedman E."/>
            <person name="Gellesch M."/>
            <person name="Goldberg J."/>
            <person name="Griggs A."/>
            <person name="Gujja S."/>
            <person name="Heilman E.R."/>
            <person name="Heiman D."/>
            <person name="Hepburn T."/>
            <person name="Howarth C."/>
            <person name="Jen D."/>
            <person name="Larson L."/>
            <person name="Mehta T."/>
            <person name="Neiman D."/>
            <person name="Pearson M."/>
            <person name="Roberts A."/>
            <person name="Saif S."/>
            <person name="Shea T."/>
            <person name="Shenoy N."/>
            <person name="Sisk P."/>
            <person name="Stolte C."/>
            <person name="Sykes S."/>
            <person name="Walk T."/>
            <person name="White J."/>
            <person name="Yandava C."/>
            <person name="Haas B."/>
            <person name="Nusbaum C."/>
            <person name="Birren B."/>
        </authorList>
    </citation>
    <scope>NUCLEOTIDE SEQUENCE [LARGE SCALE GENOMIC DNA]</scope>
    <source>
        <strain evidence="4">R3-111a-1</strain>
    </source>
</reference>
<evidence type="ECO:0000313" key="2">
    <source>
        <dbReference type="EMBL" id="EJT75443.1"/>
    </source>
</evidence>
<dbReference type="HOGENOM" id="CLU_2073312_0_0_1"/>
<organism evidence="2">
    <name type="scientific">Gaeumannomyces tritici (strain R3-111a-1)</name>
    <name type="common">Wheat and barley take-all root rot fungus</name>
    <name type="synonym">Gaeumannomyces graminis var. tritici</name>
    <dbReference type="NCBI Taxonomy" id="644352"/>
    <lineage>
        <taxon>Eukaryota</taxon>
        <taxon>Fungi</taxon>
        <taxon>Dikarya</taxon>
        <taxon>Ascomycota</taxon>
        <taxon>Pezizomycotina</taxon>
        <taxon>Sordariomycetes</taxon>
        <taxon>Sordariomycetidae</taxon>
        <taxon>Magnaporthales</taxon>
        <taxon>Magnaporthaceae</taxon>
        <taxon>Gaeumannomyces</taxon>
    </lineage>
</organism>
<dbReference type="AlphaFoldDB" id="J3NVR4"/>
<dbReference type="GeneID" id="20345835"/>
<keyword evidence="1" id="KW-1133">Transmembrane helix</keyword>
<reference evidence="2" key="2">
    <citation type="submission" date="2010-07" db="EMBL/GenBank/DDBJ databases">
        <authorList>
            <consortium name="The Broad Institute Genome Sequencing Platform"/>
            <consortium name="Broad Institute Genome Sequencing Center for Infectious Disease"/>
            <person name="Ma L.-J."/>
            <person name="Dead R."/>
            <person name="Young S."/>
            <person name="Zeng Q."/>
            <person name="Koehrsen M."/>
            <person name="Alvarado L."/>
            <person name="Berlin A."/>
            <person name="Chapman S.B."/>
            <person name="Chen Z."/>
            <person name="Freedman E."/>
            <person name="Gellesch M."/>
            <person name="Goldberg J."/>
            <person name="Griggs A."/>
            <person name="Gujja S."/>
            <person name="Heilman E.R."/>
            <person name="Heiman D."/>
            <person name="Hepburn T."/>
            <person name="Howarth C."/>
            <person name="Jen D."/>
            <person name="Larson L."/>
            <person name="Mehta T."/>
            <person name="Neiman D."/>
            <person name="Pearson M."/>
            <person name="Roberts A."/>
            <person name="Saif S."/>
            <person name="Shea T."/>
            <person name="Shenoy N."/>
            <person name="Sisk P."/>
            <person name="Stolte C."/>
            <person name="Sykes S."/>
            <person name="Walk T."/>
            <person name="White J."/>
            <person name="Yandava C."/>
            <person name="Haas B."/>
            <person name="Nusbaum C."/>
            <person name="Birren B."/>
        </authorList>
    </citation>
    <scope>NUCLEOTIDE SEQUENCE</scope>
    <source>
        <strain evidence="2">R3-111a-1</strain>
    </source>
</reference>
<feature type="transmembrane region" description="Helical" evidence="1">
    <location>
        <begin position="95"/>
        <end position="115"/>
    </location>
</feature>
<keyword evidence="1" id="KW-0812">Transmembrane</keyword>
<dbReference type="EMBL" id="GL385397">
    <property type="protein sequence ID" value="EJT75443.1"/>
    <property type="molecule type" value="Genomic_DNA"/>
</dbReference>
<dbReference type="VEuPathDB" id="FungiDB:GGTG_05377"/>
<protein>
    <submittedName>
        <fullName evidence="2 3">Uncharacterized protein</fullName>
    </submittedName>
</protein>
<reference evidence="3" key="4">
    <citation type="journal article" date="2015" name="G3 (Bethesda)">
        <title>Genome sequences of three phytopathogenic species of the Magnaporthaceae family of fungi.</title>
        <authorList>
            <person name="Okagaki L.H."/>
            <person name="Nunes C.C."/>
            <person name="Sailsbery J."/>
            <person name="Clay B."/>
            <person name="Brown D."/>
            <person name="John T."/>
            <person name="Oh Y."/>
            <person name="Young N."/>
            <person name="Fitzgerald M."/>
            <person name="Haas B.J."/>
            <person name="Zeng Q."/>
            <person name="Young S."/>
            <person name="Adiconis X."/>
            <person name="Fan L."/>
            <person name="Levin J.Z."/>
            <person name="Mitchell T.K."/>
            <person name="Okubara P.A."/>
            <person name="Farman M.L."/>
            <person name="Kohn L.M."/>
            <person name="Birren B."/>
            <person name="Ma L.-J."/>
            <person name="Dean R.A."/>
        </authorList>
    </citation>
    <scope>NUCLEOTIDE SEQUENCE</scope>
    <source>
        <strain evidence="3">R3-111a-1</strain>
    </source>
</reference>
<dbReference type="RefSeq" id="XP_009221443.1">
    <property type="nucleotide sequence ID" value="XM_009223179.1"/>
</dbReference>
<gene>
    <name evidence="3" type="primary">20345835</name>
    <name evidence="2" type="ORF">GGTG_05377</name>
</gene>
<dbReference type="EnsemblFungi" id="EJT75443">
    <property type="protein sequence ID" value="EJT75443"/>
    <property type="gene ID" value="GGTG_05377"/>
</dbReference>
<accession>J3NVR4</accession>
<sequence>MSATGAGGTACTPKSSDWGYYYSTTTPHPILAGSLPVHWVSLIGRQPQLASRSVSCLVVLLLVLLAGAMAHQAVRNERGLLSEGRGPASLRRRSMVALVVEGTGCVCMVNGVFFLSPA</sequence>
<reference evidence="2" key="3">
    <citation type="submission" date="2010-09" db="EMBL/GenBank/DDBJ databases">
        <title>Annotation of Gaeumannomyces graminis var. tritici R3-111a-1.</title>
        <authorList>
            <consortium name="The Broad Institute Genome Sequencing Platform"/>
            <person name="Ma L.-J."/>
            <person name="Dead R."/>
            <person name="Young S.K."/>
            <person name="Zeng Q."/>
            <person name="Gargeya S."/>
            <person name="Fitzgerald M."/>
            <person name="Haas B."/>
            <person name="Abouelleil A."/>
            <person name="Alvarado L."/>
            <person name="Arachchi H.M."/>
            <person name="Berlin A."/>
            <person name="Brown A."/>
            <person name="Chapman S.B."/>
            <person name="Chen Z."/>
            <person name="Dunbar C."/>
            <person name="Freedman E."/>
            <person name="Gearin G."/>
            <person name="Gellesch M."/>
            <person name="Goldberg J."/>
            <person name="Griggs A."/>
            <person name="Gujja S."/>
            <person name="Heiman D."/>
            <person name="Howarth C."/>
            <person name="Larson L."/>
            <person name="Lui A."/>
            <person name="MacDonald P.J.P."/>
            <person name="Mehta T."/>
            <person name="Montmayeur A."/>
            <person name="Murphy C."/>
            <person name="Neiman D."/>
            <person name="Pearson M."/>
            <person name="Priest M."/>
            <person name="Roberts A."/>
            <person name="Saif S."/>
            <person name="Shea T."/>
            <person name="Shenoy N."/>
            <person name="Sisk P."/>
            <person name="Stolte C."/>
            <person name="Sykes S."/>
            <person name="Yandava C."/>
            <person name="Wortman J."/>
            <person name="Nusbaum C."/>
            <person name="Birren B."/>
        </authorList>
    </citation>
    <scope>NUCLEOTIDE SEQUENCE</scope>
    <source>
        <strain evidence="2">R3-111a-1</strain>
    </source>
</reference>